<evidence type="ECO:0000313" key="2">
    <source>
        <dbReference type="Proteomes" id="UP000466906"/>
    </source>
</evidence>
<keyword evidence="2" id="KW-1185">Reference proteome</keyword>
<name>A0A6N4UVN4_9MYCO</name>
<dbReference type="RefSeq" id="WP_163666186.1">
    <property type="nucleotide sequence ID" value="NZ_AP022565.1"/>
</dbReference>
<proteinExistence type="predicted"/>
<accession>A0A6N4UVN4</accession>
<protein>
    <submittedName>
        <fullName evidence="1">Uncharacterized protein</fullName>
    </submittedName>
</protein>
<dbReference type="KEGG" id="malv:MALV_36230"/>
<dbReference type="AlphaFoldDB" id="A0A6N4UVN4"/>
<dbReference type="EMBL" id="AP022565">
    <property type="protein sequence ID" value="BBX28498.1"/>
    <property type="molecule type" value="Genomic_DNA"/>
</dbReference>
<reference evidence="1 2" key="1">
    <citation type="journal article" date="2019" name="Emerg. Microbes Infect.">
        <title>Comprehensive subspecies identification of 175 nontuberculous mycobacteria species based on 7547 genomic profiles.</title>
        <authorList>
            <person name="Matsumoto Y."/>
            <person name="Kinjo T."/>
            <person name="Motooka D."/>
            <person name="Nabeya D."/>
            <person name="Jung N."/>
            <person name="Uechi K."/>
            <person name="Horii T."/>
            <person name="Iida T."/>
            <person name="Fujita J."/>
            <person name="Nakamura S."/>
        </authorList>
    </citation>
    <scope>NUCLEOTIDE SEQUENCE [LARGE SCALE GENOMIC DNA]</scope>
    <source>
        <strain evidence="1 2">JCM 12272</strain>
    </source>
</reference>
<evidence type="ECO:0000313" key="1">
    <source>
        <dbReference type="EMBL" id="BBX28498.1"/>
    </source>
</evidence>
<sequence length="124" mass="13354">MSVDRHGPDRFLADLAAAGVPGHREGPAIVYTVAPATGSLAGSQIDTAVSLSELQSWPTVVPHWLHFREAIAFPHTNTDTTDCLPGWLRHSRDAGQWDTSAPPARAWLAHVRGALSVATKQNQE</sequence>
<organism evidence="1 2">
    <name type="scientific">Mycolicibacterium alvei</name>
    <dbReference type="NCBI Taxonomy" id="67081"/>
    <lineage>
        <taxon>Bacteria</taxon>
        <taxon>Bacillati</taxon>
        <taxon>Actinomycetota</taxon>
        <taxon>Actinomycetes</taxon>
        <taxon>Mycobacteriales</taxon>
        <taxon>Mycobacteriaceae</taxon>
        <taxon>Mycolicibacterium</taxon>
    </lineage>
</organism>
<gene>
    <name evidence="1" type="ORF">MALV_36230</name>
</gene>
<dbReference type="Proteomes" id="UP000466906">
    <property type="component" value="Chromosome"/>
</dbReference>